<dbReference type="Proteomes" id="UP000316628">
    <property type="component" value="Unassembled WGS sequence"/>
</dbReference>
<dbReference type="CDD" id="cd08916">
    <property type="entry name" value="TrHb3_P"/>
    <property type="match status" value="1"/>
</dbReference>
<evidence type="ECO:0000313" key="1">
    <source>
        <dbReference type="EMBL" id="TQM78365.1"/>
    </source>
</evidence>
<protein>
    <submittedName>
        <fullName evidence="1">Hemoglobin</fullName>
    </submittedName>
</protein>
<organism evidence="1 2">
    <name type="scientific">Saccharothrix saharensis</name>
    <dbReference type="NCBI Taxonomy" id="571190"/>
    <lineage>
        <taxon>Bacteria</taxon>
        <taxon>Bacillati</taxon>
        <taxon>Actinomycetota</taxon>
        <taxon>Actinomycetes</taxon>
        <taxon>Pseudonocardiales</taxon>
        <taxon>Pseudonocardiaceae</taxon>
        <taxon>Saccharothrix</taxon>
    </lineage>
</organism>
<dbReference type="SUPFAM" id="SSF46458">
    <property type="entry name" value="Globin-like"/>
    <property type="match status" value="1"/>
</dbReference>
<dbReference type="GO" id="GO:0020037">
    <property type="term" value="F:heme binding"/>
    <property type="evidence" value="ECO:0007669"/>
    <property type="project" value="InterPro"/>
</dbReference>
<dbReference type="Gene3D" id="1.10.490.10">
    <property type="entry name" value="Globins"/>
    <property type="match status" value="1"/>
</dbReference>
<dbReference type="AlphaFoldDB" id="A0A543J697"/>
<dbReference type="InterPro" id="IPR009050">
    <property type="entry name" value="Globin-like_sf"/>
</dbReference>
<gene>
    <name evidence="1" type="ORF">FHX81_0631</name>
</gene>
<accession>A0A543J697</accession>
<comment type="caution">
    <text evidence="1">The sequence shown here is derived from an EMBL/GenBank/DDBJ whole genome shotgun (WGS) entry which is preliminary data.</text>
</comment>
<dbReference type="InterPro" id="IPR012292">
    <property type="entry name" value="Globin/Proto"/>
</dbReference>
<dbReference type="RefSeq" id="WP_141975117.1">
    <property type="nucleotide sequence ID" value="NZ_VFPP01000001.1"/>
</dbReference>
<dbReference type="OrthoDB" id="25954at2"/>
<dbReference type="EMBL" id="VFPP01000001">
    <property type="protein sequence ID" value="TQM78365.1"/>
    <property type="molecule type" value="Genomic_DNA"/>
</dbReference>
<evidence type="ECO:0000313" key="2">
    <source>
        <dbReference type="Proteomes" id="UP000316628"/>
    </source>
</evidence>
<name>A0A543J697_9PSEU</name>
<sequence length="142" mass="16494">MSRDLTGREDALAVVTEFYRRAFEDALLGPVFRDVARLDLATHLPVIADFWATVLFRAGTYRRNLLRVHLDLHERFPLTSAHFTRWLGLWADTVDDLFAGEKADLAKSQAERIAWSMIRRLRRGDASELVTIRRRDEVEEQP</sequence>
<keyword evidence="2" id="KW-1185">Reference proteome</keyword>
<proteinExistence type="predicted"/>
<reference evidence="1 2" key="1">
    <citation type="submission" date="2019-06" db="EMBL/GenBank/DDBJ databases">
        <title>Sequencing the genomes of 1000 actinobacteria strains.</title>
        <authorList>
            <person name="Klenk H.-P."/>
        </authorList>
    </citation>
    <scope>NUCLEOTIDE SEQUENCE [LARGE SCALE GENOMIC DNA]</scope>
    <source>
        <strain evidence="1 2">DSM 45456</strain>
    </source>
</reference>
<dbReference type="GO" id="GO:0019825">
    <property type="term" value="F:oxygen binding"/>
    <property type="evidence" value="ECO:0007669"/>
    <property type="project" value="InterPro"/>
</dbReference>